<feature type="chain" id="PRO_5020663733" evidence="4">
    <location>
        <begin position="20"/>
        <end position="319"/>
    </location>
</feature>
<dbReference type="SMART" id="SM00028">
    <property type="entry name" value="TPR"/>
    <property type="match status" value="3"/>
</dbReference>
<keyword evidence="6" id="KW-1185">Reference proteome</keyword>
<dbReference type="OrthoDB" id="192575at2"/>
<dbReference type="PANTHER" id="PTHR44858">
    <property type="entry name" value="TETRATRICOPEPTIDE REPEAT PROTEIN 6"/>
    <property type="match status" value="1"/>
</dbReference>
<name>A0A4R6ULT9_9GAMM</name>
<dbReference type="InterPro" id="IPR050498">
    <property type="entry name" value="Ycf3"/>
</dbReference>
<dbReference type="RefSeq" id="WP_133593274.1">
    <property type="nucleotide sequence ID" value="NZ_CP037953.1"/>
</dbReference>
<keyword evidence="2 3" id="KW-0802">TPR repeat</keyword>
<evidence type="ECO:0000256" key="1">
    <source>
        <dbReference type="ARBA" id="ARBA00022737"/>
    </source>
</evidence>
<dbReference type="Pfam" id="PF13432">
    <property type="entry name" value="TPR_16"/>
    <property type="match status" value="1"/>
</dbReference>
<protein>
    <submittedName>
        <fullName evidence="5">Tetratricopeptide repeat protein</fullName>
    </submittedName>
</protein>
<reference evidence="5 6" key="1">
    <citation type="submission" date="2019-03" db="EMBL/GenBank/DDBJ databases">
        <title>Genomic Encyclopedia of Type Strains, Phase IV (KMG-IV): sequencing the most valuable type-strain genomes for metagenomic binning, comparative biology and taxonomic classification.</title>
        <authorList>
            <person name="Goeker M."/>
        </authorList>
    </citation>
    <scope>NUCLEOTIDE SEQUENCE [LARGE SCALE GENOMIC DNA]</scope>
    <source>
        <strain evidence="5 6">DSM 103792</strain>
    </source>
</reference>
<accession>A0A4R6ULT9</accession>
<evidence type="ECO:0000256" key="4">
    <source>
        <dbReference type="SAM" id="SignalP"/>
    </source>
</evidence>
<dbReference type="EMBL" id="SNYM01000025">
    <property type="protein sequence ID" value="TDQ44204.1"/>
    <property type="molecule type" value="Genomic_DNA"/>
</dbReference>
<feature type="repeat" description="TPR" evidence="3">
    <location>
        <begin position="48"/>
        <end position="81"/>
    </location>
</feature>
<sequence length="319" mass="35577">MKLPLFSVLALALASTSQADIQSDFDAQNYTAVKTAAKKLLTERASKAEGHYWLGRVAAREQDYETAVDELEEAVDLNDNEPRYHSAFGQAACTLAQQVSFFRQPGLASDCLSSFKKAVELAPDDLDARQSLMKFYLGAPAIAGGSEEKAMEQAKEIGKRDGVRGASAMASVYEHQQDWSKAVEVLDQAIAASSEPRRLQFRKALVMQRQQDWPGAWKLLNELQQSDDNDADVVYQTGRTALMSENPEWYPAGSEALQRYLAMEVDETRSPSKAWAALRLGQLLDKMGNRREADTYFELAAKDKKDEQLQKTLKERAPK</sequence>
<dbReference type="Pfam" id="PF13181">
    <property type="entry name" value="TPR_8"/>
    <property type="match status" value="1"/>
</dbReference>
<dbReference type="PANTHER" id="PTHR44858:SF1">
    <property type="entry name" value="UDP-N-ACETYLGLUCOSAMINE--PEPTIDE N-ACETYLGLUCOSAMINYLTRANSFERASE SPINDLY-RELATED"/>
    <property type="match status" value="1"/>
</dbReference>
<dbReference type="SUPFAM" id="SSF81901">
    <property type="entry name" value="HCP-like"/>
    <property type="match status" value="1"/>
</dbReference>
<proteinExistence type="predicted"/>
<dbReference type="InterPro" id="IPR019734">
    <property type="entry name" value="TPR_rpt"/>
</dbReference>
<gene>
    <name evidence="5" type="ORF">EV696_12515</name>
</gene>
<dbReference type="AlphaFoldDB" id="A0A4R6ULT9"/>
<organism evidence="5 6">
    <name type="scientific">Permianibacter aggregans</name>
    <dbReference type="NCBI Taxonomy" id="1510150"/>
    <lineage>
        <taxon>Bacteria</taxon>
        <taxon>Pseudomonadati</taxon>
        <taxon>Pseudomonadota</taxon>
        <taxon>Gammaproteobacteria</taxon>
        <taxon>Pseudomonadales</taxon>
        <taxon>Pseudomonadaceae</taxon>
        <taxon>Permianibacter</taxon>
    </lineage>
</organism>
<keyword evidence="1" id="KW-0677">Repeat</keyword>
<dbReference type="InterPro" id="IPR011990">
    <property type="entry name" value="TPR-like_helical_dom_sf"/>
</dbReference>
<comment type="caution">
    <text evidence="5">The sequence shown here is derived from an EMBL/GenBank/DDBJ whole genome shotgun (WGS) entry which is preliminary data.</text>
</comment>
<dbReference type="PROSITE" id="PS50005">
    <property type="entry name" value="TPR"/>
    <property type="match status" value="1"/>
</dbReference>
<evidence type="ECO:0000313" key="5">
    <source>
        <dbReference type="EMBL" id="TDQ44204.1"/>
    </source>
</evidence>
<dbReference type="Proteomes" id="UP000295375">
    <property type="component" value="Unassembled WGS sequence"/>
</dbReference>
<dbReference type="Gene3D" id="1.25.40.10">
    <property type="entry name" value="Tetratricopeptide repeat domain"/>
    <property type="match status" value="2"/>
</dbReference>
<feature type="signal peptide" evidence="4">
    <location>
        <begin position="1"/>
        <end position="19"/>
    </location>
</feature>
<evidence type="ECO:0000313" key="6">
    <source>
        <dbReference type="Proteomes" id="UP000295375"/>
    </source>
</evidence>
<keyword evidence="4" id="KW-0732">Signal</keyword>
<evidence type="ECO:0000256" key="3">
    <source>
        <dbReference type="PROSITE-ProRule" id="PRU00339"/>
    </source>
</evidence>
<evidence type="ECO:0000256" key="2">
    <source>
        <dbReference type="ARBA" id="ARBA00022803"/>
    </source>
</evidence>
<dbReference type="Pfam" id="PF13176">
    <property type="entry name" value="TPR_7"/>
    <property type="match status" value="1"/>
</dbReference>